<dbReference type="Pfam" id="PF00106">
    <property type="entry name" value="adh_short"/>
    <property type="match status" value="1"/>
</dbReference>
<evidence type="ECO:0000313" key="5">
    <source>
        <dbReference type="Proteomes" id="UP001163096"/>
    </source>
</evidence>
<dbReference type="RefSeq" id="WP_268186044.1">
    <property type="nucleotide sequence ID" value="NZ_CP113361.1"/>
</dbReference>
<name>A0A9X9S2U1_METOG</name>
<organism evidence="4 5">
    <name type="scientific">Methanogenium organophilum</name>
    <dbReference type="NCBI Taxonomy" id="2199"/>
    <lineage>
        <taxon>Archaea</taxon>
        <taxon>Methanobacteriati</taxon>
        <taxon>Methanobacteriota</taxon>
        <taxon>Stenosarchaea group</taxon>
        <taxon>Methanomicrobia</taxon>
        <taxon>Methanomicrobiales</taxon>
        <taxon>Methanomicrobiaceae</taxon>
        <taxon>Methanogenium</taxon>
    </lineage>
</organism>
<dbReference type="PANTHER" id="PTHR43976">
    <property type="entry name" value="SHORT CHAIN DEHYDROGENASE"/>
    <property type="match status" value="1"/>
</dbReference>
<dbReference type="PANTHER" id="PTHR43976:SF16">
    <property type="entry name" value="SHORT-CHAIN DEHYDROGENASE_REDUCTASE FAMILY PROTEIN"/>
    <property type="match status" value="1"/>
</dbReference>
<gene>
    <name evidence="4" type="ORF">OU421_10505</name>
</gene>
<dbReference type="GeneID" id="76835537"/>
<dbReference type="InterPro" id="IPR020904">
    <property type="entry name" value="Sc_DH/Rdtase_CS"/>
</dbReference>
<protein>
    <submittedName>
        <fullName evidence="4">SDR family NAD(P)-dependent oxidoreductase</fullName>
    </submittedName>
</protein>
<evidence type="ECO:0000256" key="2">
    <source>
        <dbReference type="ARBA" id="ARBA00023002"/>
    </source>
</evidence>
<dbReference type="PROSITE" id="PS00061">
    <property type="entry name" value="ADH_SHORT"/>
    <property type="match status" value="1"/>
</dbReference>
<proteinExistence type="inferred from homology"/>
<dbReference type="GO" id="GO:0016491">
    <property type="term" value="F:oxidoreductase activity"/>
    <property type="evidence" value="ECO:0007669"/>
    <property type="project" value="UniProtKB-KW"/>
</dbReference>
<dbReference type="InterPro" id="IPR036291">
    <property type="entry name" value="NAD(P)-bd_dom_sf"/>
</dbReference>
<dbReference type="PRINTS" id="PR00080">
    <property type="entry name" value="SDRFAMILY"/>
</dbReference>
<dbReference type="InterPro" id="IPR051911">
    <property type="entry name" value="SDR_oxidoreductase"/>
</dbReference>
<dbReference type="KEGG" id="mou:OU421_10505"/>
<evidence type="ECO:0000256" key="1">
    <source>
        <dbReference type="ARBA" id="ARBA00006484"/>
    </source>
</evidence>
<keyword evidence="2" id="KW-0560">Oxidoreductase</keyword>
<dbReference type="AlphaFoldDB" id="A0A9X9S2U1"/>
<keyword evidence="5" id="KW-1185">Reference proteome</keyword>
<evidence type="ECO:0000256" key="3">
    <source>
        <dbReference type="RuleBase" id="RU000363"/>
    </source>
</evidence>
<dbReference type="InterPro" id="IPR002347">
    <property type="entry name" value="SDR_fam"/>
</dbReference>
<reference evidence="4" key="1">
    <citation type="submission" date="2022-11" db="EMBL/GenBank/DDBJ databases">
        <title>Complete genome sequence of Methanogenium organophilum DSM 3596.</title>
        <authorList>
            <person name="Chen S.-C."/>
            <person name="Lai S.-J."/>
            <person name="You Y.-T."/>
        </authorList>
    </citation>
    <scope>NUCLEOTIDE SEQUENCE</scope>
    <source>
        <strain evidence="4">DSM 3596</strain>
    </source>
</reference>
<comment type="similarity">
    <text evidence="1 3">Belongs to the short-chain dehydrogenases/reductases (SDR) family.</text>
</comment>
<dbReference type="EMBL" id="CP113361">
    <property type="protein sequence ID" value="WAI00839.1"/>
    <property type="molecule type" value="Genomic_DNA"/>
</dbReference>
<dbReference type="Gene3D" id="3.40.50.720">
    <property type="entry name" value="NAD(P)-binding Rossmann-like Domain"/>
    <property type="match status" value="1"/>
</dbReference>
<dbReference type="SUPFAM" id="SSF51735">
    <property type="entry name" value="NAD(P)-binding Rossmann-fold domains"/>
    <property type="match status" value="1"/>
</dbReference>
<evidence type="ECO:0000313" key="4">
    <source>
        <dbReference type="EMBL" id="WAI00839.1"/>
    </source>
</evidence>
<sequence>MKVAIVTGATGGIGKAVVEELKNKGYFVHEVSRKNCDVTNLDSIKTFMSNITNVDVLVNCAGRSHLGYIEDISEDDICSCFDTNALGTMRFCKAVLPIMKKQKNGYIVNIGSLRGIECCKGKASYSMSKFAVRAFSNTLGLEVKKYGINVTCINPGFVFTDLIKYRIAEENLKPEDIIQPSDIAKTVMYLLSLSDGATISELNMGDVWE</sequence>
<dbReference type="PRINTS" id="PR00081">
    <property type="entry name" value="GDHRDH"/>
</dbReference>
<accession>A0A9X9S2U1</accession>
<dbReference type="Proteomes" id="UP001163096">
    <property type="component" value="Chromosome"/>
</dbReference>